<dbReference type="PIRSF" id="PIRSF005604">
    <property type="entry name" value="XET"/>
    <property type="match status" value="1"/>
</dbReference>
<dbReference type="GO" id="GO:0048046">
    <property type="term" value="C:apoplast"/>
    <property type="evidence" value="ECO:0007669"/>
    <property type="project" value="UniProtKB-SubCell"/>
</dbReference>
<dbReference type="Pfam" id="PF00722">
    <property type="entry name" value="Glyco_hydro_16"/>
    <property type="match status" value="1"/>
</dbReference>
<dbReference type="GO" id="GO:0071555">
    <property type="term" value="P:cell wall organization"/>
    <property type="evidence" value="ECO:0007669"/>
    <property type="project" value="UniProtKB-KW"/>
</dbReference>
<dbReference type="SUPFAM" id="SSF49899">
    <property type="entry name" value="Concanavalin A-like lectins/glucanases"/>
    <property type="match status" value="1"/>
</dbReference>
<dbReference type="GO" id="GO:0042546">
    <property type="term" value="P:cell wall biogenesis"/>
    <property type="evidence" value="ECO:0007669"/>
    <property type="project" value="InterPro"/>
</dbReference>
<dbReference type="InterPro" id="IPR044791">
    <property type="entry name" value="Beta-glucanase/XTH"/>
</dbReference>
<keyword evidence="1 7" id="KW-0808">Transferase</keyword>
<dbReference type="GO" id="GO:0004553">
    <property type="term" value="F:hydrolase activity, hydrolyzing O-glycosyl compounds"/>
    <property type="evidence" value="ECO:0007669"/>
    <property type="project" value="InterPro"/>
</dbReference>
<proteinExistence type="evidence at transcript level"/>
<feature type="domain" description="GH16" evidence="8">
    <location>
        <begin position="7"/>
        <end position="221"/>
    </location>
</feature>
<dbReference type="Pfam" id="PF06955">
    <property type="entry name" value="XET_C"/>
    <property type="match status" value="1"/>
</dbReference>
<dbReference type="Gene3D" id="2.60.120.200">
    <property type="match status" value="1"/>
</dbReference>
<keyword evidence="7" id="KW-0964">Secreted</keyword>
<protein>
    <recommendedName>
        <fullName evidence="7">Xyloglucan endotransglucosylase/hydrolase</fullName>
        <ecNumber evidence="7">2.4.1.207</ecNumber>
    </recommendedName>
</protein>
<organism evidence="9">
    <name type="scientific">Picea sitchensis</name>
    <name type="common">Sitka spruce</name>
    <name type="synonym">Pinus sitchensis</name>
    <dbReference type="NCBI Taxonomy" id="3332"/>
    <lineage>
        <taxon>Eukaryota</taxon>
        <taxon>Viridiplantae</taxon>
        <taxon>Streptophyta</taxon>
        <taxon>Embryophyta</taxon>
        <taxon>Tracheophyta</taxon>
        <taxon>Spermatophyta</taxon>
        <taxon>Pinopsida</taxon>
        <taxon>Pinidae</taxon>
        <taxon>Conifers I</taxon>
        <taxon>Pinales</taxon>
        <taxon>Pinaceae</taxon>
        <taxon>Picea</taxon>
    </lineage>
</organism>
<dbReference type="EMBL" id="EF084675">
    <property type="protein sequence ID" value="ABK23987.1"/>
    <property type="molecule type" value="mRNA"/>
</dbReference>
<name>A9NTM6_PICSI</name>
<dbReference type="PANTHER" id="PTHR31062">
    <property type="entry name" value="XYLOGLUCAN ENDOTRANSGLUCOSYLASE/HYDROLASE PROTEIN 8-RELATED"/>
    <property type="match status" value="1"/>
</dbReference>
<reference evidence="9" key="1">
    <citation type="journal article" date="2008" name="BMC Genomics">
        <title>A conifer genomics resource of 200,000 spruce (Picea spp.) ESTs and 6,464 high-quality, sequence-finished full-length cDNAs for Sitka spruce (Picea sitchensis).</title>
        <authorList>
            <person name="Ralph S.G."/>
            <person name="Chun H.J."/>
            <person name="Kolosova N."/>
            <person name="Cooper D."/>
            <person name="Oddy C."/>
            <person name="Ritland C.E."/>
            <person name="Kirkpatrick R."/>
            <person name="Moore R."/>
            <person name="Barber S."/>
            <person name="Holt R.A."/>
            <person name="Jones S.J."/>
            <person name="Marra M.A."/>
            <person name="Douglas C.J."/>
            <person name="Ritland K."/>
            <person name="Bohlmann J."/>
        </authorList>
    </citation>
    <scope>NUCLEOTIDE SEQUENCE</scope>
    <source>
        <tissue evidence="9">Green portion of the leader tissue</tissue>
    </source>
</reference>
<dbReference type="GO" id="GO:0010411">
    <property type="term" value="P:xyloglucan metabolic process"/>
    <property type="evidence" value="ECO:0007669"/>
    <property type="project" value="InterPro"/>
</dbReference>
<keyword evidence="5 7" id="KW-0326">Glycosidase</keyword>
<evidence type="ECO:0000313" key="9">
    <source>
        <dbReference type="EMBL" id="ABK23987.1"/>
    </source>
</evidence>
<evidence type="ECO:0000256" key="3">
    <source>
        <dbReference type="ARBA" id="ARBA00023157"/>
    </source>
</evidence>
<dbReference type="InterPro" id="IPR008263">
    <property type="entry name" value="GH16_AS"/>
</dbReference>
<dbReference type="PROSITE" id="PS51762">
    <property type="entry name" value="GH16_2"/>
    <property type="match status" value="1"/>
</dbReference>
<dbReference type="PROSITE" id="PS01034">
    <property type="entry name" value="GH16_1"/>
    <property type="match status" value="1"/>
</dbReference>
<dbReference type="InterPro" id="IPR000757">
    <property type="entry name" value="Beta-glucanase-like"/>
</dbReference>
<dbReference type="AlphaFoldDB" id="A9NTM6"/>
<evidence type="ECO:0000256" key="5">
    <source>
        <dbReference type="ARBA" id="ARBA00023295"/>
    </source>
</evidence>
<sequence length="290" mass="32872">MKSRVSLTGSRRYSPELVYISLVIILNLCSVESSFNNNFEISWGTVRLLNNSQTVQLTMDKASGSGFQSINQYLFGSVSVGIKLVSGNSAGTVTSYYMSSEGSFHDELDFEFLGNLPGKPYVLQTNVFGSGVGNREQRFHLWFDPTMDFHNYSILWNHQQIVFWVDSTPIRVFKNNEAAGVPYLNRRPMKVISSLWNGEDWATDGGRVKTDWSKAPFVASYQSFEVDACSVSAQSSSPCANDWWDQSGFQSLNQHQLTRLDWVRKNYMTYDYCRDASRFPKPPTECALNP</sequence>
<accession>A9NTM6</accession>
<keyword evidence="2 7" id="KW-0378">Hydrolase</keyword>
<evidence type="ECO:0000256" key="1">
    <source>
        <dbReference type="ARBA" id="ARBA00022679"/>
    </source>
</evidence>
<feature type="active site" description="Proton donor" evidence="6">
    <location>
        <position position="111"/>
    </location>
</feature>
<keyword evidence="3" id="KW-1015">Disulfide bond</keyword>
<comment type="function">
    <text evidence="7">Catalyzes xyloglucan endohydrolysis (XEH) and/or endotransglycosylation (XET). Cleaves and religates xyloglucan polymers, an essential constituent of the primary cell wall, and thereby participates in cell wall construction of growing tissues.</text>
</comment>
<evidence type="ECO:0000256" key="4">
    <source>
        <dbReference type="ARBA" id="ARBA00023180"/>
    </source>
</evidence>
<keyword evidence="7" id="KW-0052">Apoplast</keyword>
<comment type="subcellular location">
    <subcellularLocation>
        <location evidence="7">Secreted</location>
        <location evidence="7">Cell wall</location>
    </subcellularLocation>
    <subcellularLocation>
        <location evidence="7">Secreted</location>
        <location evidence="7">Extracellular space</location>
        <location evidence="7">Apoplast</location>
    </subcellularLocation>
</comment>
<dbReference type="FunFam" id="2.60.120.200:FF:000025">
    <property type="entry name" value="Xyloglucan endotransglucosylase/hydrolase"/>
    <property type="match status" value="1"/>
</dbReference>
<keyword evidence="7" id="KW-0134">Cell wall</keyword>
<dbReference type="InterPro" id="IPR013320">
    <property type="entry name" value="ConA-like_dom_sf"/>
</dbReference>
<comment type="PTM">
    <text evidence="7">Contains at least one intrachain disulfide bond essential for its enzymatic activity.</text>
</comment>
<comment type="similarity">
    <text evidence="7">Belongs to the glycosyl hydrolase 16 family.</text>
</comment>
<dbReference type="GO" id="GO:0016762">
    <property type="term" value="F:xyloglucan:xyloglucosyl transferase activity"/>
    <property type="evidence" value="ECO:0007669"/>
    <property type="project" value="UniProtKB-EC"/>
</dbReference>
<evidence type="ECO:0000256" key="7">
    <source>
        <dbReference type="RuleBase" id="RU361120"/>
    </source>
</evidence>
<evidence type="ECO:0000256" key="2">
    <source>
        <dbReference type="ARBA" id="ARBA00022801"/>
    </source>
</evidence>
<dbReference type="EC" id="2.4.1.207" evidence="7"/>
<dbReference type="InterPro" id="IPR016455">
    <property type="entry name" value="XTH"/>
</dbReference>
<evidence type="ECO:0000259" key="8">
    <source>
        <dbReference type="PROSITE" id="PS51762"/>
    </source>
</evidence>
<keyword evidence="4" id="KW-0325">Glycoprotein</keyword>
<dbReference type="CDD" id="cd02176">
    <property type="entry name" value="GH16_XET"/>
    <property type="match status" value="1"/>
</dbReference>
<dbReference type="InterPro" id="IPR010713">
    <property type="entry name" value="XET_C"/>
</dbReference>
<keyword evidence="7" id="KW-0961">Cell wall biogenesis/degradation</keyword>
<evidence type="ECO:0000256" key="6">
    <source>
        <dbReference type="PIRSR" id="PIRSR005604-1"/>
    </source>
</evidence>
<feature type="active site" description="Nucleophile" evidence="6">
    <location>
        <position position="107"/>
    </location>
</feature>
<dbReference type="CAZy" id="GH16">
    <property type="family name" value="Glycoside Hydrolase Family 16"/>
</dbReference>